<name>A0A1S7SAF9_9HYPH</name>
<dbReference type="AlphaFoldDB" id="A0A1S7SAF9"/>
<organism evidence="1 2">
    <name type="scientific">Agrobacterium tomkonis CFBP 6623</name>
    <dbReference type="NCBI Taxonomy" id="1183432"/>
    <lineage>
        <taxon>Bacteria</taxon>
        <taxon>Pseudomonadati</taxon>
        <taxon>Pseudomonadota</taxon>
        <taxon>Alphaproteobacteria</taxon>
        <taxon>Hyphomicrobiales</taxon>
        <taxon>Rhizobiaceae</taxon>
        <taxon>Rhizobium/Agrobacterium group</taxon>
        <taxon>Agrobacterium</taxon>
        <taxon>Agrobacterium tumefaciens complex</taxon>
    </lineage>
</organism>
<gene>
    <name evidence="1" type="ORF">AGR3A_pa70033</name>
</gene>
<evidence type="ECO:0000313" key="1">
    <source>
        <dbReference type="EMBL" id="CUX65174.1"/>
    </source>
</evidence>
<evidence type="ECO:0000313" key="2">
    <source>
        <dbReference type="Proteomes" id="UP000191988"/>
    </source>
</evidence>
<dbReference type="Proteomes" id="UP000191988">
    <property type="component" value="Unassembled WGS sequence"/>
</dbReference>
<keyword evidence="2" id="KW-1185">Reference proteome</keyword>
<accession>A0A1S7SAF9</accession>
<proteinExistence type="predicted"/>
<dbReference type="STRING" id="1183432.AGR3A_pa70033"/>
<dbReference type="EMBL" id="FBWK01000071">
    <property type="protein sequence ID" value="CUX65174.1"/>
    <property type="molecule type" value="Genomic_DNA"/>
</dbReference>
<reference evidence="2" key="1">
    <citation type="submission" date="2016-01" db="EMBL/GenBank/DDBJ databases">
        <authorList>
            <person name="Regsiter A."/>
            <person name="william w."/>
        </authorList>
    </citation>
    <scope>NUCLEOTIDE SEQUENCE [LARGE SCALE GENOMIC DNA]</scope>
    <source>
        <strain evidence="2">CFBP 6623</strain>
    </source>
</reference>
<dbReference type="InterPro" id="IPR029016">
    <property type="entry name" value="GAF-like_dom_sf"/>
</dbReference>
<dbReference type="SUPFAM" id="SSF55781">
    <property type="entry name" value="GAF domain-like"/>
    <property type="match status" value="1"/>
</dbReference>
<sequence length="221" mass="24651">MTKRRVCDSEAPYGDPGMHLGRLALGLSDSAAASTDARAVIRDIGRLLSAATLRVDRIFVSAQPLHPAFRARTYLWLADDDRVRVIDWPHGLKNRPGYLASPDHHVHTTRTELRVPRLQDVRAFRCDLYGELRADGFTDYLIVPLRFGDGTINTLSIATRRRNGFPEVALEGFRRLVGLLTVILERLVALENIDITLRTYLGGASGTRRSVGRPGAVTIRR</sequence>
<dbReference type="RefSeq" id="WP_052642511.1">
    <property type="nucleotide sequence ID" value="NZ_LT009725.1"/>
</dbReference>
<dbReference type="Gene3D" id="3.30.450.40">
    <property type="match status" value="1"/>
</dbReference>
<protein>
    <submittedName>
        <fullName evidence="1">Adenylate cyclase protein</fullName>
    </submittedName>
</protein>